<dbReference type="InterPro" id="IPR011626">
    <property type="entry name" value="Alpha-macroglobulin_TED"/>
</dbReference>
<dbReference type="SUPFAM" id="SSF49410">
    <property type="entry name" value="Alpha-macroglobulin receptor domain"/>
    <property type="match status" value="1"/>
</dbReference>
<dbReference type="InterPro" id="IPR050473">
    <property type="entry name" value="A2M/Complement_sys"/>
</dbReference>
<dbReference type="GO" id="GO:0005615">
    <property type="term" value="C:extracellular space"/>
    <property type="evidence" value="ECO:0007669"/>
    <property type="project" value="InterPro"/>
</dbReference>
<dbReference type="CDD" id="cd02897">
    <property type="entry name" value="A2M_2"/>
    <property type="match status" value="1"/>
</dbReference>
<dbReference type="Gene3D" id="2.60.40.1930">
    <property type="match status" value="1"/>
</dbReference>
<dbReference type="InterPro" id="IPR001599">
    <property type="entry name" value="Macroglobln_a2"/>
</dbReference>
<proteinExistence type="inferred from homology"/>
<dbReference type="SMART" id="SM01361">
    <property type="entry name" value="A2M_recep"/>
    <property type="match status" value="1"/>
</dbReference>
<dbReference type="PANTHER" id="PTHR11412:SF177">
    <property type="entry name" value="CD109 ANTIGEN"/>
    <property type="match status" value="1"/>
</dbReference>
<dbReference type="InterPro" id="IPR008930">
    <property type="entry name" value="Terpenoid_cyclase/PrenylTrfase"/>
</dbReference>
<gene>
    <name evidence="8" type="ORF">GDO54_010688</name>
</gene>
<comment type="similarity">
    <text evidence="1">Belongs to the protease inhibitor I39 (alpha-2-macroglobulin) family.</text>
</comment>
<organism evidence="8 9">
    <name type="scientific">Pyxicephalus adspersus</name>
    <name type="common">African bullfrog</name>
    <dbReference type="NCBI Taxonomy" id="30357"/>
    <lineage>
        <taxon>Eukaryota</taxon>
        <taxon>Metazoa</taxon>
        <taxon>Chordata</taxon>
        <taxon>Craniata</taxon>
        <taxon>Vertebrata</taxon>
        <taxon>Euteleostomi</taxon>
        <taxon>Amphibia</taxon>
        <taxon>Batrachia</taxon>
        <taxon>Anura</taxon>
        <taxon>Neobatrachia</taxon>
        <taxon>Ranoidea</taxon>
        <taxon>Pyxicephalidae</taxon>
        <taxon>Pyxicephalinae</taxon>
        <taxon>Pyxicephalus</taxon>
    </lineage>
</organism>
<dbReference type="Pfam" id="PF00207">
    <property type="entry name" value="A2M"/>
    <property type="match status" value="1"/>
</dbReference>
<dbReference type="Gene3D" id="2.60.40.10">
    <property type="entry name" value="Immunoglobulins"/>
    <property type="match status" value="1"/>
</dbReference>
<name>A0AAV3AWI0_PYXAD</name>
<evidence type="ECO:0000256" key="5">
    <source>
        <dbReference type="ARBA" id="ARBA00023157"/>
    </source>
</evidence>
<dbReference type="Pfam" id="PF07678">
    <property type="entry name" value="TED_complement"/>
    <property type="match status" value="1"/>
</dbReference>
<dbReference type="PANTHER" id="PTHR11412">
    <property type="entry name" value="MACROGLOBULIN / COMPLEMENT"/>
    <property type="match status" value="1"/>
</dbReference>
<evidence type="ECO:0000256" key="2">
    <source>
        <dbReference type="ARBA" id="ARBA00022690"/>
    </source>
</evidence>
<comment type="caution">
    <text evidence="8">The sequence shown here is derived from an EMBL/GenBank/DDBJ whole genome shotgun (WGS) entry which is preliminary data.</text>
</comment>
<dbReference type="SUPFAM" id="SSF48239">
    <property type="entry name" value="Terpenoid cyclases/Protein prenyltransferases"/>
    <property type="match status" value="1"/>
</dbReference>
<dbReference type="Gene3D" id="2.60.120.1540">
    <property type="match status" value="1"/>
</dbReference>
<dbReference type="InterPro" id="IPR011625">
    <property type="entry name" value="A2M_N_BRD"/>
</dbReference>
<dbReference type="Gene3D" id="2.60.40.690">
    <property type="entry name" value="Alpha-macroglobulin, receptor-binding domain"/>
    <property type="match status" value="1"/>
</dbReference>
<evidence type="ECO:0000256" key="6">
    <source>
        <dbReference type="ARBA" id="ARBA00023180"/>
    </source>
</evidence>
<dbReference type="Pfam" id="PF07703">
    <property type="entry name" value="A2M_BRD"/>
    <property type="match status" value="1"/>
</dbReference>
<dbReference type="InterPro" id="IPR047565">
    <property type="entry name" value="Alpha-macroglob_thiol-ester_cl"/>
</dbReference>
<dbReference type="EMBL" id="DYDO01000004">
    <property type="protein sequence ID" value="DBA26423.1"/>
    <property type="molecule type" value="Genomic_DNA"/>
</dbReference>
<dbReference type="InterPro" id="IPR013783">
    <property type="entry name" value="Ig-like_fold"/>
</dbReference>
<dbReference type="InterPro" id="IPR019742">
    <property type="entry name" value="MacrogloblnA2_CS"/>
</dbReference>
<accession>A0AAV3AWI0</accession>
<keyword evidence="3" id="KW-0732">Signal</keyword>
<keyword evidence="6" id="KW-0325">Glycoprotein</keyword>
<evidence type="ECO:0000256" key="4">
    <source>
        <dbReference type="ARBA" id="ARBA00022900"/>
    </source>
</evidence>
<evidence type="ECO:0000313" key="8">
    <source>
        <dbReference type="EMBL" id="DBA26423.1"/>
    </source>
</evidence>
<feature type="domain" description="Alpha-macroglobulin receptor-binding" evidence="7">
    <location>
        <begin position="665"/>
        <end position="750"/>
    </location>
</feature>
<dbReference type="PROSITE" id="PS00477">
    <property type="entry name" value="ALPHA_2_MACROGLOBULIN"/>
    <property type="match status" value="1"/>
</dbReference>
<evidence type="ECO:0000259" key="7">
    <source>
        <dbReference type="SMART" id="SM01361"/>
    </source>
</evidence>
<keyword evidence="4" id="KW-0722">Serine protease inhibitor</keyword>
<keyword evidence="2" id="KW-0646">Protease inhibitor</keyword>
<keyword evidence="5" id="KW-1015">Disulfide bond</keyword>
<dbReference type="Proteomes" id="UP001181693">
    <property type="component" value="Unassembled WGS sequence"/>
</dbReference>
<dbReference type="InterPro" id="IPR041813">
    <property type="entry name" value="A2M_TED"/>
</dbReference>
<protein>
    <recommendedName>
        <fullName evidence="7">Alpha-macroglobulin receptor-binding domain-containing protein</fullName>
    </recommendedName>
</protein>
<evidence type="ECO:0000256" key="1">
    <source>
        <dbReference type="ARBA" id="ARBA00010952"/>
    </source>
</evidence>
<dbReference type="GO" id="GO:0004867">
    <property type="term" value="F:serine-type endopeptidase inhibitor activity"/>
    <property type="evidence" value="ECO:0007669"/>
    <property type="project" value="UniProtKB-KW"/>
</dbReference>
<dbReference type="InterPro" id="IPR036595">
    <property type="entry name" value="A-macroglobulin_rcpt-bd_sf"/>
</dbReference>
<keyword evidence="9" id="KW-1185">Reference proteome</keyword>
<dbReference type="InterPro" id="IPR009048">
    <property type="entry name" value="A-macroglobulin_rcpt-bd"/>
</dbReference>
<sequence length="798" mass="89372">MVTVNIMFESKTVQELYEIPETGIITVKFPVTVSFYELLIMVGVPFEVQVDVQIQLQEIYYTVISKGLVVAAGKNKTTFTLTPEKSWAPTAEILVYLIDSDYANKQISKTLNIKGSGLTSKLPFTVPDMSTTWVATAFVVSENLGLGVVEEPVEVLVTLEKNDAFNIIVPNFNNISMLVVAGQQNVKVPREDATTVLFPLEPRKLGNITVTVKATSKAASDVLTKFILVKAEGIKYSYTQSEMFNLVTSGNGTQTASKNFLFSLPSDISCDFFHTGDLLVPSINGLQSLIQMPYGCGEQNMINFAPNIYILQYLFATQNLTNNIETKSIDAMNYGYQRELVYQREDGSFSAFGNDDPSGSTWLSAFVLRCFLKARQFILVDPVVLHDTLTWLLKHQKKNGEFWEPGRVINTQLQGGHYSPVTLTAYIMAALIEYPGILNSTQMTAATNYLESQMNEVISDNYTLSLVTYALSLVGRNKAKEGLDLLNSRAEHEGDLRFWKSYVQTASEWWQPSAIDIETTSYILLSHVYQNRVTEGIAVMKWLSQQRNSLGGFSSTQDTIVALQAMSLFASRYSISKPTLHISVEGDQMASTSFTVDSGNRMLLQTKPLHVIYNVHPIRSSKRRSTDNKDPFSLEITVHDDKENINNVTLNVCTSYLKTETSAQTGMAIMQVDLLSGFKLFLEGVLLKYPLKKIEESMDGKVNIYFDNINQTEVCVDIPTTRYSKVGYTQDAFVSVIDYYEPGRRTVKSYNSEVMQNLSPCTFCKDDCRSCKDNSDSLYLSPAKCLLTVLLMLYYLLL</sequence>
<dbReference type="Gene3D" id="1.50.10.20">
    <property type="match status" value="1"/>
</dbReference>
<reference evidence="8" key="1">
    <citation type="thesis" date="2020" institute="ProQuest LLC" country="789 East Eisenhower Parkway, Ann Arbor, MI, USA">
        <title>Comparative Genomics and Chromosome Evolution.</title>
        <authorList>
            <person name="Mudd A.B."/>
        </authorList>
    </citation>
    <scope>NUCLEOTIDE SEQUENCE</scope>
    <source>
        <strain evidence="8">1538</strain>
        <tissue evidence="8">Blood</tissue>
    </source>
</reference>
<dbReference type="SMART" id="SM01419">
    <property type="entry name" value="Thiol-ester_cl"/>
    <property type="match status" value="1"/>
</dbReference>
<evidence type="ECO:0000313" key="9">
    <source>
        <dbReference type="Proteomes" id="UP001181693"/>
    </source>
</evidence>
<dbReference type="FunFam" id="1.50.10.20:FF:000001">
    <property type="entry name" value="CD109 isoform 1"/>
    <property type="match status" value="1"/>
</dbReference>
<dbReference type="Pfam" id="PF07677">
    <property type="entry name" value="A2M_recep"/>
    <property type="match status" value="1"/>
</dbReference>
<dbReference type="AlphaFoldDB" id="A0AAV3AWI0"/>
<evidence type="ECO:0000256" key="3">
    <source>
        <dbReference type="ARBA" id="ARBA00022729"/>
    </source>
</evidence>